<organism evidence="9 10">
    <name type="scientific">Microctonus hyperodae</name>
    <name type="common">Parasitoid wasp</name>
    <dbReference type="NCBI Taxonomy" id="165561"/>
    <lineage>
        <taxon>Eukaryota</taxon>
        <taxon>Metazoa</taxon>
        <taxon>Ecdysozoa</taxon>
        <taxon>Arthropoda</taxon>
        <taxon>Hexapoda</taxon>
        <taxon>Insecta</taxon>
        <taxon>Pterygota</taxon>
        <taxon>Neoptera</taxon>
        <taxon>Endopterygota</taxon>
        <taxon>Hymenoptera</taxon>
        <taxon>Apocrita</taxon>
        <taxon>Ichneumonoidea</taxon>
        <taxon>Braconidae</taxon>
        <taxon>Euphorinae</taxon>
        <taxon>Microctonus</taxon>
    </lineage>
</organism>
<dbReference type="EMBL" id="JAQQBR010000004">
    <property type="protein sequence ID" value="KAK0178792.1"/>
    <property type="molecule type" value="Genomic_DNA"/>
</dbReference>
<evidence type="ECO:0000256" key="5">
    <source>
        <dbReference type="PIRSR" id="PIRSR601519-1"/>
    </source>
</evidence>
<keyword evidence="3 5" id="KW-0479">Metal-binding</keyword>
<comment type="similarity">
    <text evidence="1 6">Belongs to the ferritin family.</text>
</comment>
<keyword evidence="2 6" id="KW-0409">Iron storage</keyword>
<gene>
    <name evidence="9" type="ORF">PV327_007643</name>
</gene>
<feature type="signal peptide" evidence="7">
    <location>
        <begin position="1"/>
        <end position="19"/>
    </location>
</feature>
<evidence type="ECO:0000313" key="10">
    <source>
        <dbReference type="Proteomes" id="UP001168972"/>
    </source>
</evidence>
<name>A0AA39FZM3_MICHY</name>
<evidence type="ECO:0000256" key="7">
    <source>
        <dbReference type="SAM" id="SignalP"/>
    </source>
</evidence>
<keyword evidence="10" id="KW-1185">Reference proteome</keyword>
<dbReference type="PANTHER" id="PTHR11431">
    <property type="entry name" value="FERRITIN"/>
    <property type="match status" value="1"/>
</dbReference>
<dbReference type="InterPro" id="IPR008331">
    <property type="entry name" value="Ferritin_DPS_dom"/>
</dbReference>
<dbReference type="GO" id="GO:0006826">
    <property type="term" value="P:iron ion transport"/>
    <property type="evidence" value="ECO:0007669"/>
    <property type="project" value="InterPro"/>
</dbReference>
<dbReference type="GO" id="GO:0004322">
    <property type="term" value="F:ferroxidase activity"/>
    <property type="evidence" value="ECO:0007669"/>
    <property type="project" value="UniProtKB-EC"/>
</dbReference>
<dbReference type="GO" id="GO:0005737">
    <property type="term" value="C:cytoplasm"/>
    <property type="evidence" value="ECO:0007669"/>
    <property type="project" value="TreeGrafter"/>
</dbReference>
<dbReference type="GO" id="GO:0008198">
    <property type="term" value="F:ferrous iron binding"/>
    <property type="evidence" value="ECO:0007669"/>
    <property type="project" value="TreeGrafter"/>
</dbReference>
<keyword evidence="4 5" id="KW-0408">Iron</keyword>
<evidence type="ECO:0000256" key="3">
    <source>
        <dbReference type="ARBA" id="ARBA00022723"/>
    </source>
</evidence>
<sequence>MKVFCALLFALSCIHISAGDGLKCTLKPTDINVPWRDMVDPCIKLLEAQVKLELYAAMKYMSMGAHFGQDKVNLPGFSKTFYDNANEERDHAKKVLQYLLMRGELTRGVTHLIQPLKEVSEPPTSTLQALKDALALEAQVTRALREIIQVCEEPKDSNFNDYHLADYLTTDFLDEQYKGQRQLAERIATLGKMVHTQGALADFIMDQKLMKGEI</sequence>
<dbReference type="Pfam" id="PF00210">
    <property type="entry name" value="Ferritin"/>
    <property type="match status" value="1"/>
</dbReference>
<dbReference type="CDD" id="cd01056">
    <property type="entry name" value="Euk_Ferritin"/>
    <property type="match status" value="1"/>
</dbReference>
<feature type="binding site" evidence="5">
    <location>
        <position position="88"/>
    </location>
    <ligand>
        <name>Fe cation</name>
        <dbReference type="ChEBI" id="CHEBI:24875"/>
        <label>1</label>
    </ligand>
</feature>
<feature type="binding site" evidence="5">
    <location>
        <position position="137"/>
    </location>
    <ligand>
        <name>Fe cation</name>
        <dbReference type="ChEBI" id="CHEBI:24875"/>
        <label>1</label>
    </ligand>
</feature>
<feature type="binding site" evidence="5">
    <location>
        <position position="176"/>
    </location>
    <ligand>
        <name>Fe cation</name>
        <dbReference type="ChEBI" id="CHEBI:24875"/>
        <label>1</label>
    </ligand>
</feature>
<keyword evidence="6" id="KW-0560">Oxidoreductase</keyword>
<reference evidence="9" key="1">
    <citation type="journal article" date="2023" name="bioRxiv">
        <title>Scaffold-level genome assemblies of two parasitoid biocontrol wasps reveal the parthenogenesis mechanism and an associated novel virus.</title>
        <authorList>
            <person name="Inwood S."/>
            <person name="Skelly J."/>
            <person name="Guhlin J."/>
            <person name="Harrop T."/>
            <person name="Goldson S."/>
            <person name="Dearden P."/>
        </authorList>
    </citation>
    <scope>NUCLEOTIDE SEQUENCE</scope>
    <source>
        <strain evidence="9">Lincoln</strain>
        <tissue evidence="9">Whole body</tissue>
    </source>
</reference>
<protein>
    <recommendedName>
        <fullName evidence="6">Ferritin</fullName>
        <ecNumber evidence="6">1.16.3.1</ecNumber>
    </recommendedName>
</protein>
<dbReference type="GO" id="GO:0006879">
    <property type="term" value="P:intracellular iron ion homeostasis"/>
    <property type="evidence" value="ECO:0007669"/>
    <property type="project" value="UniProtKB-KW"/>
</dbReference>
<evidence type="ECO:0000256" key="6">
    <source>
        <dbReference type="RuleBase" id="RU361145"/>
    </source>
</evidence>
<dbReference type="PANTHER" id="PTHR11431:SF43">
    <property type="entry name" value="FERRITIN"/>
    <property type="match status" value="1"/>
</dbReference>
<dbReference type="AlphaFoldDB" id="A0AA39FZM3"/>
<dbReference type="EC" id="1.16.3.1" evidence="6"/>
<proteinExistence type="inferred from homology"/>
<comment type="function">
    <text evidence="6">Stores iron in a soluble, non-toxic, readily available form. Important for iron homeostasis. Iron is taken up in the ferrous form and deposited as ferric hydroxides after oxidation.</text>
</comment>
<keyword evidence="7" id="KW-0732">Signal</keyword>
<dbReference type="Gene3D" id="1.20.1260.10">
    <property type="match status" value="1"/>
</dbReference>
<evidence type="ECO:0000256" key="4">
    <source>
        <dbReference type="ARBA" id="ARBA00023004"/>
    </source>
</evidence>
<evidence type="ECO:0000313" key="9">
    <source>
        <dbReference type="EMBL" id="KAK0178792.1"/>
    </source>
</evidence>
<dbReference type="InterPro" id="IPR009040">
    <property type="entry name" value="Ferritin-like_diiron"/>
</dbReference>
<dbReference type="Proteomes" id="UP001168972">
    <property type="component" value="Unassembled WGS sequence"/>
</dbReference>
<reference evidence="9" key="2">
    <citation type="submission" date="2023-03" db="EMBL/GenBank/DDBJ databases">
        <authorList>
            <person name="Inwood S.N."/>
            <person name="Skelly J.G."/>
            <person name="Guhlin J."/>
            <person name="Harrop T.W.R."/>
            <person name="Goldson S.G."/>
            <person name="Dearden P.K."/>
        </authorList>
    </citation>
    <scope>NUCLEOTIDE SEQUENCE</scope>
    <source>
        <strain evidence="9">Lincoln</strain>
        <tissue evidence="9">Whole body</tissue>
    </source>
</reference>
<dbReference type="InterPro" id="IPR009078">
    <property type="entry name" value="Ferritin-like_SF"/>
</dbReference>
<dbReference type="PROSITE" id="PS50905">
    <property type="entry name" value="FERRITIN_LIKE"/>
    <property type="match status" value="1"/>
</dbReference>
<feature type="domain" description="Ferritin-like diiron" evidence="8">
    <location>
        <begin position="36"/>
        <end position="194"/>
    </location>
</feature>
<dbReference type="SUPFAM" id="SSF47240">
    <property type="entry name" value="Ferritin-like"/>
    <property type="match status" value="1"/>
</dbReference>
<evidence type="ECO:0000259" key="8">
    <source>
        <dbReference type="PROSITE" id="PS50905"/>
    </source>
</evidence>
<evidence type="ECO:0000256" key="2">
    <source>
        <dbReference type="ARBA" id="ARBA00022434"/>
    </source>
</evidence>
<feature type="binding site" evidence="5">
    <location>
        <position position="91"/>
    </location>
    <ligand>
        <name>Fe cation</name>
        <dbReference type="ChEBI" id="CHEBI:24875"/>
        <label>1</label>
    </ligand>
</feature>
<dbReference type="GO" id="GO:0008199">
    <property type="term" value="F:ferric iron binding"/>
    <property type="evidence" value="ECO:0007669"/>
    <property type="project" value="InterPro"/>
</dbReference>
<feature type="chain" id="PRO_5041233285" description="Ferritin" evidence="7">
    <location>
        <begin position="20"/>
        <end position="214"/>
    </location>
</feature>
<dbReference type="InterPro" id="IPR001519">
    <property type="entry name" value="Ferritin"/>
</dbReference>
<evidence type="ECO:0000256" key="1">
    <source>
        <dbReference type="ARBA" id="ARBA00007513"/>
    </source>
</evidence>
<feature type="binding site" evidence="5">
    <location>
        <position position="53"/>
    </location>
    <ligand>
        <name>Fe cation</name>
        <dbReference type="ChEBI" id="CHEBI:24875"/>
        <label>1</label>
    </ligand>
</feature>
<comment type="catalytic activity">
    <reaction evidence="6">
        <text>4 Fe(2+) + O2 + 4 H(+) = 4 Fe(3+) + 2 H2O</text>
        <dbReference type="Rhea" id="RHEA:11148"/>
        <dbReference type="ChEBI" id="CHEBI:15377"/>
        <dbReference type="ChEBI" id="CHEBI:15378"/>
        <dbReference type="ChEBI" id="CHEBI:15379"/>
        <dbReference type="ChEBI" id="CHEBI:29033"/>
        <dbReference type="ChEBI" id="CHEBI:29034"/>
        <dbReference type="EC" id="1.16.3.1"/>
    </reaction>
</comment>
<accession>A0AA39FZM3</accession>
<dbReference type="InterPro" id="IPR012347">
    <property type="entry name" value="Ferritin-like"/>
</dbReference>
<comment type="caution">
    <text evidence="9">The sequence shown here is derived from an EMBL/GenBank/DDBJ whole genome shotgun (WGS) entry which is preliminary data.</text>
</comment>